<keyword evidence="3" id="KW-1185">Reference proteome</keyword>
<dbReference type="SUPFAM" id="SSF51735">
    <property type="entry name" value="NAD(P)-binding Rossmann-fold domains"/>
    <property type="match status" value="1"/>
</dbReference>
<reference evidence="2 3" key="1">
    <citation type="journal article" date="2014" name="Genome Announc.">
        <title>Draft Genome Sequence of Streptomyces fradiae ATCC 19609, a Strain Highly Sensitive to Antibiotics.</title>
        <authorList>
            <person name="Bekker O.B."/>
            <person name="Klimina K.M."/>
            <person name="Vatlin A.A."/>
            <person name="Zakharevich N.V."/>
            <person name="Kasianov A.S."/>
            <person name="Danilenko V.N."/>
        </authorList>
    </citation>
    <scope>NUCLEOTIDE SEQUENCE [LARGE SCALE GENOMIC DNA]</scope>
    <source>
        <strain evidence="2 3">ATCC 19609</strain>
    </source>
</reference>
<dbReference type="InterPro" id="IPR036291">
    <property type="entry name" value="NAD(P)-bd_dom_sf"/>
</dbReference>
<name>A0A3M8F2J0_9ACTN</name>
<comment type="caution">
    <text evidence="2">The sequence shown here is derived from an EMBL/GenBank/DDBJ whole genome shotgun (WGS) entry which is preliminary data.</text>
</comment>
<proteinExistence type="predicted"/>
<sequence>MPAAAERARPVTGHGLGTTVGILHPGSMGAAVGAQLRARGICVLWLPEGRSRTTVERAEAAGLEAVDGLPLLLERADVLLSLCPPAAAEDVARQVAAQGFPGKTYVEANAVAPARIRRIRELLPDATVVDGAVIGSPPLGGKQPRLYLAGRSSALDLLGDLFAPTDVRVHPLGEELGKASTLKLAYSSYQKTSRVLAAVAFGLAQTNGVGDELLDVARLRPGSYLPETGYIPKSAARAWRWGPELEEAAALLHEAGLPDELMRASAAVLTRWDTARGSEPSIEEALSLLMDDH</sequence>
<feature type="domain" description="Phosphogluconate dehydrogenase NAD-binding putative C-terminal" evidence="1">
    <location>
        <begin position="204"/>
        <end position="272"/>
    </location>
</feature>
<dbReference type="Pfam" id="PF09130">
    <property type="entry name" value="DUF1932"/>
    <property type="match status" value="1"/>
</dbReference>
<gene>
    <name evidence="2" type="ORF">SFRA_023235</name>
</gene>
<dbReference type="EMBL" id="JNAD02000012">
    <property type="protein sequence ID" value="RKM92832.1"/>
    <property type="molecule type" value="Genomic_DNA"/>
</dbReference>
<dbReference type="Proteomes" id="UP000028058">
    <property type="component" value="Unassembled WGS sequence"/>
</dbReference>
<evidence type="ECO:0000259" key="1">
    <source>
        <dbReference type="Pfam" id="PF09130"/>
    </source>
</evidence>
<dbReference type="AlphaFoldDB" id="A0A3M8F2J0"/>
<dbReference type="InterPro" id="IPR051265">
    <property type="entry name" value="HIBADH-related_NP60_sf"/>
</dbReference>
<organism evidence="2 3">
    <name type="scientific">Streptomyces xinghaiensis</name>
    <dbReference type="NCBI Taxonomy" id="1038928"/>
    <lineage>
        <taxon>Bacteria</taxon>
        <taxon>Bacillati</taxon>
        <taxon>Actinomycetota</taxon>
        <taxon>Actinomycetes</taxon>
        <taxon>Kitasatosporales</taxon>
        <taxon>Streptomycetaceae</taxon>
        <taxon>Streptomyces</taxon>
    </lineage>
</organism>
<dbReference type="InterPro" id="IPR015814">
    <property type="entry name" value="Pgluconate_DH_NAD-bd_C"/>
</dbReference>
<dbReference type="Gene3D" id="1.10.1040.10">
    <property type="entry name" value="N-(1-d-carboxylethyl)-l-norvaline Dehydrogenase, domain 2"/>
    <property type="match status" value="1"/>
</dbReference>
<protein>
    <submittedName>
        <fullName evidence="2">NAD(P)-dependent oxidoreductase</fullName>
    </submittedName>
</protein>
<evidence type="ECO:0000313" key="2">
    <source>
        <dbReference type="EMBL" id="RKM92832.1"/>
    </source>
</evidence>
<evidence type="ECO:0000313" key="3">
    <source>
        <dbReference type="Proteomes" id="UP000028058"/>
    </source>
</evidence>
<dbReference type="SUPFAM" id="SSF48179">
    <property type="entry name" value="6-phosphogluconate dehydrogenase C-terminal domain-like"/>
    <property type="match status" value="1"/>
</dbReference>
<dbReference type="InterPro" id="IPR008927">
    <property type="entry name" value="6-PGluconate_DH-like_C_sf"/>
</dbReference>
<dbReference type="InterPro" id="IPR013328">
    <property type="entry name" value="6PGD_dom2"/>
</dbReference>
<dbReference type="PANTHER" id="PTHR43580">
    <property type="entry name" value="OXIDOREDUCTASE GLYR1-RELATED"/>
    <property type="match status" value="1"/>
</dbReference>
<dbReference type="OrthoDB" id="1271986at2"/>
<dbReference type="Gene3D" id="3.40.50.720">
    <property type="entry name" value="NAD(P)-binding Rossmann-like Domain"/>
    <property type="match status" value="1"/>
</dbReference>
<dbReference type="PANTHER" id="PTHR43580:SF2">
    <property type="entry name" value="CYTOKINE-LIKE NUCLEAR FACTOR N-PAC"/>
    <property type="match status" value="1"/>
</dbReference>
<accession>A0A3M8F2J0</accession>